<evidence type="ECO:0000313" key="16">
    <source>
        <dbReference type="Proteomes" id="UP000186922"/>
    </source>
</evidence>
<dbReference type="Pfam" id="PF23288">
    <property type="entry name" value="KOW6_SPT5"/>
    <property type="match status" value="1"/>
</dbReference>
<dbReference type="InterPro" id="IPR036735">
    <property type="entry name" value="NGN_dom_sf"/>
</dbReference>
<feature type="region of interest" description="Disordered" evidence="12">
    <location>
        <begin position="677"/>
        <end position="744"/>
    </location>
</feature>
<dbReference type="Gene3D" id="2.30.30.30">
    <property type="match status" value="3"/>
</dbReference>
<dbReference type="InterPro" id="IPR005824">
    <property type="entry name" value="KOW"/>
</dbReference>
<dbReference type="STRING" id="947166.A0A1D1W2H4"/>
<feature type="domain" description="KOW" evidence="14">
    <location>
        <begin position="491"/>
        <end position="518"/>
    </location>
</feature>
<comment type="similarity">
    <text evidence="2 11">Belongs to the SPT5 family.</text>
</comment>
<dbReference type="Pfam" id="PF12815">
    <property type="entry name" value="CTD"/>
    <property type="match status" value="1"/>
</dbReference>
<dbReference type="PIRSF" id="PIRSF036945">
    <property type="entry name" value="Spt5"/>
    <property type="match status" value="1"/>
</dbReference>
<dbReference type="PANTHER" id="PTHR11125">
    <property type="entry name" value="SUPPRESSOR OF TY 5"/>
    <property type="match status" value="1"/>
</dbReference>
<evidence type="ECO:0000256" key="6">
    <source>
        <dbReference type="ARBA" id="ARBA00022737"/>
    </source>
</evidence>
<feature type="compositionally biased region" description="Polar residues" evidence="12">
    <location>
        <begin position="853"/>
        <end position="864"/>
    </location>
</feature>
<name>A0A1D1W2H4_RAMVA</name>
<dbReference type="InterPro" id="IPR022581">
    <property type="entry name" value="Spt5_N"/>
</dbReference>
<evidence type="ECO:0000256" key="11">
    <source>
        <dbReference type="PIRNR" id="PIRNR036945"/>
    </source>
</evidence>
<dbReference type="EMBL" id="BDGG01000011">
    <property type="protein sequence ID" value="GAV05119.1"/>
    <property type="molecule type" value="Genomic_DNA"/>
</dbReference>
<accession>A0A1D1W2H4</accession>
<dbReference type="CDD" id="cd06085">
    <property type="entry name" value="KOW_Spt5_5"/>
    <property type="match status" value="1"/>
</dbReference>
<keyword evidence="5" id="KW-0597">Phosphoprotein</keyword>
<keyword evidence="8" id="KW-0010">Activator</keyword>
<dbReference type="AlphaFoldDB" id="A0A1D1W2H4"/>
<dbReference type="InterPro" id="IPR017071">
    <property type="entry name" value="TF_Spt5_eukaryote"/>
</dbReference>
<dbReference type="InterPro" id="IPR005100">
    <property type="entry name" value="NGN-domain"/>
</dbReference>
<feature type="domain" description="NusG-like N-terminal" evidence="13">
    <location>
        <begin position="190"/>
        <end position="281"/>
    </location>
</feature>
<dbReference type="FunFam" id="2.30.30.30:FF:000013">
    <property type="entry name" value="Transcription elongation factor SPT5"/>
    <property type="match status" value="1"/>
</dbReference>
<feature type="domain" description="KOW" evidence="14">
    <location>
        <begin position="286"/>
        <end position="314"/>
    </location>
</feature>
<dbReference type="CDD" id="cd06084">
    <property type="entry name" value="KOW_Spt5_4"/>
    <property type="match status" value="1"/>
</dbReference>
<dbReference type="FunFam" id="3.30.70.940:FF:000005">
    <property type="entry name" value="Transcription elongation factor SPT5"/>
    <property type="match status" value="1"/>
</dbReference>
<comment type="subcellular location">
    <subcellularLocation>
        <location evidence="1 11">Nucleus</location>
    </subcellularLocation>
</comment>
<dbReference type="InterPro" id="IPR041977">
    <property type="entry name" value="KOW_Spt5_4"/>
</dbReference>
<evidence type="ECO:0000259" key="14">
    <source>
        <dbReference type="SMART" id="SM00739"/>
    </source>
</evidence>
<feature type="domain" description="KOW" evidence="14">
    <location>
        <begin position="745"/>
        <end position="772"/>
    </location>
</feature>
<dbReference type="Pfam" id="PF23291">
    <property type="entry name" value="KOW4_SPT5"/>
    <property type="match status" value="1"/>
</dbReference>
<keyword evidence="10 11" id="KW-0539">Nucleus</keyword>
<dbReference type="InterPro" id="IPR057934">
    <property type="entry name" value="KOW_Spt5_7"/>
</dbReference>
<evidence type="ECO:0000256" key="2">
    <source>
        <dbReference type="ARBA" id="ARBA00006956"/>
    </source>
</evidence>
<protein>
    <recommendedName>
        <fullName evidence="3 11">Transcription elongation factor SPT5</fullName>
    </recommendedName>
</protein>
<dbReference type="GO" id="GO:0032044">
    <property type="term" value="C:DSIF complex"/>
    <property type="evidence" value="ECO:0007669"/>
    <property type="project" value="TreeGrafter"/>
</dbReference>
<dbReference type="InterPro" id="IPR041976">
    <property type="entry name" value="KOW_Spt5_3"/>
</dbReference>
<dbReference type="GO" id="GO:0006368">
    <property type="term" value="P:transcription elongation by RNA polymerase II"/>
    <property type="evidence" value="ECO:0007669"/>
    <property type="project" value="TreeGrafter"/>
</dbReference>
<feature type="compositionally biased region" description="Low complexity" evidence="12">
    <location>
        <begin position="689"/>
        <end position="707"/>
    </location>
</feature>
<dbReference type="Pfam" id="PF11942">
    <property type="entry name" value="Spt5_N"/>
    <property type="match status" value="1"/>
</dbReference>
<dbReference type="GO" id="GO:0006357">
    <property type="term" value="P:regulation of transcription by RNA polymerase II"/>
    <property type="evidence" value="ECO:0007669"/>
    <property type="project" value="InterPro"/>
</dbReference>
<keyword evidence="6" id="KW-0677">Repeat</keyword>
<evidence type="ECO:0000256" key="9">
    <source>
        <dbReference type="ARBA" id="ARBA00023163"/>
    </source>
</evidence>
<feature type="domain" description="KOW" evidence="14">
    <location>
        <begin position="439"/>
        <end position="466"/>
    </location>
</feature>
<dbReference type="Gene3D" id="3.30.70.940">
    <property type="entry name" value="NusG, N-terminal domain"/>
    <property type="match status" value="1"/>
</dbReference>
<dbReference type="CDD" id="cd09888">
    <property type="entry name" value="NGN_Euk"/>
    <property type="match status" value="1"/>
</dbReference>
<dbReference type="SUPFAM" id="SSF50104">
    <property type="entry name" value="Translation proteins SH3-like domain"/>
    <property type="match status" value="1"/>
</dbReference>
<feature type="compositionally biased region" description="Basic residues" evidence="12">
    <location>
        <begin position="61"/>
        <end position="77"/>
    </location>
</feature>
<dbReference type="InterPro" id="IPR039659">
    <property type="entry name" value="SPT5"/>
</dbReference>
<dbReference type="Pfam" id="PF23287">
    <property type="entry name" value="KOW7_SPT5"/>
    <property type="match status" value="1"/>
</dbReference>
<dbReference type="CDD" id="cd06082">
    <property type="entry name" value="KOW_Spt5_2"/>
    <property type="match status" value="1"/>
</dbReference>
<dbReference type="InterPro" id="IPR039385">
    <property type="entry name" value="NGN_Euk"/>
</dbReference>
<dbReference type="InterPro" id="IPR057936">
    <property type="entry name" value="KOWx_Spt5"/>
</dbReference>
<evidence type="ECO:0000259" key="13">
    <source>
        <dbReference type="SMART" id="SM00738"/>
    </source>
</evidence>
<evidence type="ECO:0000256" key="3">
    <source>
        <dbReference type="ARBA" id="ARBA00020181"/>
    </source>
</evidence>
<evidence type="ECO:0000256" key="7">
    <source>
        <dbReference type="ARBA" id="ARBA00023015"/>
    </source>
</evidence>
<dbReference type="Proteomes" id="UP000186922">
    <property type="component" value="Unassembled WGS sequence"/>
</dbReference>
<dbReference type="Pfam" id="PF23042">
    <property type="entry name" value="KOW1_SPT5"/>
    <property type="match status" value="1"/>
</dbReference>
<gene>
    <name evidence="15" type="primary">RvY_15295-1</name>
    <name evidence="15" type="synonym">RvY_15295.1</name>
    <name evidence="15" type="ORF">RvY_15295</name>
</gene>
<evidence type="ECO:0000256" key="1">
    <source>
        <dbReference type="ARBA" id="ARBA00004123"/>
    </source>
</evidence>
<dbReference type="Pfam" id="PF00467">
    <property type="entry name" value="KOW"/>
    <property type="match status" value="1"/>
</dbReference>
<feature type="domain" description="KOW" evidence="14">
    <location>
        <begin position="1104"/>
        <end position="1131"/>
    </location>
</feature>
<feature type="compositionally biased region" description="Basic and acidic residues" evidence="12">
    <location>
        <begin position="837"/>
        <end position="852"/>
    </location>
</feature>
<keyword evidence="16" id="KW-1185">Reference proteome</keyword>
<feature type="region of interest" description="Disordered" evidence="12">
    <location>
        <begin position="812"/>
        <end position="982"/>
    </location>
</feature>
<dbReference type="InterPro" id="IPR008991">
    <property type="entry name" value="Translation_prot_SH3-like_sf"/>
</dbReference>
<dbReference type="Pfam" id="PF23284">
    <property type="entry name" value="KOW2_Spt5"/>
    <property type="match status" value="1"/>
</dbReference>
<dbReference type="Pfam" id="PF23037">
    <property type="entry name" value="KOWx_SPT5"/>
    <property type="match status" value="1"/>
</dbReference>
<keyword evidence="9 11" id="KW-0804">Transcription</keyword>
<dbReference type="GO" id="GO:0032784">
    <property type="term" value="P:regulation of DNA-templated transcription elongation"/>
    <property type="evidence" value="ECO:0007669"/>
    <property type="project" value="InterPro"/>
</dbReference>
<evidence type="ECO:0000256" key="12">
    <source>
        <dbReference type="SAM" id="MobiDB-lite"/>
    </source>
</evidence>
<feature type="compositionally biased region" description="Acidic residues" evidence="12">
    <location>
        <begin position="83"/>
        <end position="104"/>
    </location>
</feature>
<dbReference type="OrthoDB" id="28901at2759"/>
<dbReference type="SMART" id="SM00739">
    <property type="entry name" value="KOW"/>
    <property type="match status" value="6"/>
</dbReference>
<dbReference type="InterPro" id="IPR041978">
    <property type="entry name" value="KOW_Spt5_5"/>
</dbReference>
<evidence type="ECO:0000256" key="10">
    <source>
        <dbReference type="ARBA" id="ARBA00023242"/>
    </source>
</evidence>
<dbReference type="Pfam" id="PF23290">
    <property type="entry name" value="KOW5_SPT5"/>
    <property type="match status" value="1"/>
</dbReference>
<organism evidence="15 16">
    <name type="scientific">Ramazzottius varieornatus</name>
    <name type="common">Water bear</name>
    <name type="synonym">Tardigrade</name>
    <dbReference type="NCBI Taxonomy" id="947166"/>
    <lineage>
        <taxon>Eukaryota</taxon>
        <taxon>Metazoa</taxon>
        <taxon>Ecdysozoa</taxon>
        <taxon>Tardigrada</taxon>
        <taxon>Eutardigrada</taxon>
        <taxon>Parachela</taxon>
        <taxon>Hypsibioidea</taxon>
        <taxon>Ramazzottiidae</taxon>
        <taxon>Ramazzottius</taxon>
    </lineage>
</organism>
<dbReference type="InterPro" id="IPR014722">
    <property type="entry name" value="Rib_uL2_dom2"/>
</dbReference>
<feature type="region of interest" description="Disordered" evidence="12">
    <location>
        <begin position="1"/>
        <end position="135"/>
    </location>
</feature>
<dbReference type="GO" id="GO:0003729">
    <property type="term" value="F:mRNA binding"/>
    <property type="evidence" value="ECO:0007669"/>
    <property type="project" value="TreeGrafter"/>
</dbReference>
<dbReference type="PANTHER" id="PTHR11125:SF7">
    <property type="entry name" value="TRANSCRIPTION ELONGATION FACTOR SPT5"/>
    <property type="match status" value="1"/>
</dbReference>
<feature type="compositionally biased region" description="Acidic residues" evidence="12">
    <location>
        <begin position="22"/>
        <end position="49"/>
    </location>
</feature>
<evidence type="ECO:0000256" key="8">
    <source>
        <dbReference type="ARBA" id="ARBA00023159"/>
    </source>
</evidence>
<dbReference type="CDD" id="cd06081">
    <property type="entry name" value="KOW_Spt5_1"/>
    <property type="match status" value="1"/>
</dbReference>
<comment type="caution">
    <text evidence="15">The sequence shown here is derived from an EMBL/GenBank/DDBJ whole genome shotgun (WGS) entry which is preliminary data.</text>
</comment>
<proteinExistence type="inferred from homology"/>
<keyword evidence="7" id="KW-0805">Transcription regulation</keyword>
<dbReference type="SMART" id="SM00738">
    <property type="entry name" value="NGN"/>
    <property type="match status" value="1"/>
</dbReference>
<dbReference type="InterPro" id="IPR041980">
    <property type="entry name" value="KOW_Spt5_6_metazoa"/>
</dbReference>
<dbReference type="Pfam" id="PF03439">
    <property type="entry name" value="Spt5-NGN"/>
    <property type="match status" value="1"/>
</dbReference>
<dbReference type="InterPro" id="IPR041975">
    <property type="entry name" value="KOW_Spt5_2"/>
</dbReference>
<feature type="compositionally biased region" description="Polar residues" evidence="12">
    <location>
        <begin position="711"/>
        <end position="732"/>
    </location>
</feature>
<feature type="domain" description="KOW" evidence="14">
    <location>
        <begin position="612"/>
        <end position="639"/>
    </location>
</feature>
<sequence>MSDSEEDADFTPHKKQKIKDNNEDEDEVDEEEEEEDDEEDEDEKDDQDYSDLALNQPTSKRDRRKGGKSKAKKKRKAKVNDFILDEAEVDDDDEEDVEWEEGAEELLKETQRHHARRHDLHLNDEEGGPSARDVESHRRLAQMISSEKEEEIEEYYRKKYAETSARDRALADSQTSEDITRQSLLPNVKDPNLWTVKCRQGEERETCLQLMRKFLAYERSEEPLQIKSVLTVEGVKGYVYIEAFKQTHVRQAIENISNLRMGLNKEQMVPIKEMTDVLKVVRSTGSVKTKQWVRVRRGQLYKDDLAQVEWVDPSQGQATLRMIPRINYNRLKILKRGSEEDKAALKSRKEARPPQKLFDPEMIRDCGGDYGRDGDMYVFQQARFTMTGFMLKIFPLNALIIDGVKPTLTELEKFDESLDQMELTKAVVDVAEENQDGSRFAHGDFVEVCEGELIHLKGKVIRVDGKKVVIQPEHEALKDPIEFPSRELKKFFKLGDHVRVLRGHHEGSTGMVIRVEENRIVLVSDLGNHELKVLPEDIQLSAERATGIDSLGQYQWGDLVELDAQTVGVIVRLEKTLFHILNNRGIVVQVKPAAILRKKDFKGKALDSAGNQISVKSTVKVVDGVHAGKQGEIKHVYRSTLFLYSKLFPENGGIFTCMAKNALQLGSTTGAVPSQVPSYSFAPQSPRVAASPAHPSSGAGYAANAAGVSPRSASGRTPLQQSPGMNRPQSNPNFGGNNRFGRRDTGMIGKTVKITMGPFKGHIGIIKDCDDTTARVELHASPQTISVDRMRVQEIGAAPSASSTAVAKPMLMRGDTGNRTPSAVPQTPRYETGSKTPRYEDGTRTPRYEDATRTPSYNTSSEWGSRTPAYNAGAMTPRYAPEASGMTPRHEMQAGNMTPRYEGAMATPRPTWDDDADEEPSSGGNQWGGGRVQDGGLQTPRPHAMPEDPDDPEGSPPSDQLEASADSSIHHNPNTPFAPPATPGYGYGGSAMPATPGMVNTPYNPYSLDSPAGYTPAPGNLQSPFNPITPGGHFNPQTPGNRDEQLPGDWVTTDIQVRITRHEDAALVNTVGHVRSVSGMMCSIYLPHLDRVINTVAGHLQPILPTKGDQVKVIVGDEREVCGKMMMQEGTDAVFKPENSDQVRQVPLNYLCKLVPSAR</sequence>
<evidence type="ECO:0000256" key="4">
    <source>
        <dbReference type="ARBA" id="ARBA00022491"/>
    </source>
</evidence>
<reference evidence="15 16" key="1">
    <citation type="journal article" date="2016" name="Nat. Commun.">
        <title>Extremotolerant tardigrade genome and improved radiotolerance of human cultured cells by tardigrade-unique protein.</title>
        <authorList>
            <person name="Hashimoto T."/>
            <person name="Horikawa D.D."/>
            <person name="Saito Y."/>
            <person name="Kuwahara H."/>
            <person name="Kozuka-Hata H."/>
            <person name="Shin-I T."/>
            <person name="Minakuchi Y."/>
            <person name="Ohishi K."/>
            <person name="Motoyama A."/>
            <person name="Aizu T."/>
            <person name="Enomoto A."/>
            <person name="Kondo K."/>
            <person name="Tanaka S."/>
            <person name="Hara Y."/>
            <person name="Koshikawa S."/>
            <person name="Sagara H."/>
            <person name="Miura T."/>
            <person name="Yokobori S."/>
            <person name="Miyagawa K."/>
            <person name="Suzuki Y."/>
            <person name="Kubo T."/>
            <person name="Oyama M."/>
            <person name="Kohara Y."/>
            <person name="Fujiyama A."/>
            <person name="Arakawa K."/>
            <person name="Katayama T."/>
            <person name="Toyoda A."/>
            <person name="Kunieda T."/>
        </authorList>
    </citation>
    <scope>NUCLEOTIDE SEQUENCE [LARGE SCALE GENOMIC DNA]</scope>
    <source>
        <strain evidence="15 16">YOKOZUNA-1</strain>
    </source>
</reference>
<evidence type="ECO:0000256" key="5">
    <source>
        <dbReference type="ARBA" id="ARBA00022553"/>
    </source>
</evidence>
<evidence type="ECO:0000313" key="15">
    <source>
        <dbReference type="EMBL" id="GAV05119.1"/>
    </source>
</evidence>
<dbReference type="InterPro" id="IPR041973">
    <property type="entry name" value="KOW_Spt5_1"/>
</dbReference>
<dbReference type="CDD" id="cd06083">
    <property type="entry name" value="KOW_Spt5_3"/>
    <property type="match status" value="1"/>
</dbReference>
<keyword evidence="4" id="KW-0678">Repressor</keyword>
<dbReference type="InterPro" id="IPR006645">
    <property type="entry name" value="NGN-like_dom"/>
</dbReference>
<dbReference type="CDD" id="cd06086">
    <property type="entry name" value="KOW_Spt5_6"/>
    <property type="match status" value="1"/>
</dbReference>